<dbReference type="OrthoDB" id="6126887at2759"/>
<dbReference type="InterPro" id="IPR013151">
    <property type="entry name" value="Immunoglobulin_dom"/>
</dbReference>
<dbReference type="Proteomes" id="UP000596742">
    <property type="component" value="Unassembled WGS sequence"/>
</dbReference>
<evidence type="ECO:0000256" key="7">
    <source>
        <dbReference type="SAM" id="Phobius"/>
    </source>
</evidence>
<evidence type="ECO:0000256" key="2">
    <source>
        <dbReference type="ARBA" id="ARBA00023136"/>
    </source>
</evidence>
<dbReference type="CDD" id="cd00063">
    <property type="entry name" value="FN3"/>
    <property type="match status" value="1"/>
</dbReference>
<dbReference type="PROSITE" id="PS50835">
    <property type="entry name" value="IG_LIKE"/>
    <property type="match status" value="2"/>
</dbReference>
<dbReference type="SUPFAM" id="SSF48726">
    <property type="entry name" value="Immunoglobulin"/>
    <property type="match status" value="2"/>
</dbReference>
<reference evidence="9" key="1">
    <citation type="submission" date="2018-11" db="EMBL/GenBank/DDBJ databases">
        <authorList>
            <person name="Alioto T."/>
            <person name="Alioto T."/>
        </authorList>
    </citation>
    <scope>NUCLEOTIDE SEQUENCE</scope>
</reference>
<dbReference type="InterPro" id="IPR003598">
    <property type="entry name" value="Ig_sub2"/>
</dbReference>
<evidence type="ECO:0000256" key="5">
    <source>
        <dbReference type="ARBA" id="ARBA00023319"/>
    </source>
</evidence>
<dbReference type="SMART" id="SM00408">
    <property type="entry name" value="IGc2"/>
    <property type="match status" value="2"/>
</dbReference>
<dbReference type="InterPro" id="IPR036179">
    <property type="entry name" value="Ig-like_dom_sf"/>
</dbReference>
<keyword evidence="2 7" id="KW-0472">Membrane</keyword>
<dbReference type="PANTHER" id="PTHR11640">
    <property type="entry name" value="NEPHRIN"/>
    <property type="match status" value="1"/>
</dbReference>
<dbReference type="InterPro" id="IPR013783">
    <property type="entry name" value="Ig-like_fold"/>
</dbReference>
<evidence type="ECO:0000256" key="3">
    <source>
        <dbReference type="ARBA" id="ARBA00023157"/>
    </source>
</evidence>
<feature type="non-terminal residue" evidence="9">
    <location>
        <position position="545"/>
    </location>
</feature>
<dbReference type="InterPro" id="IPR051275">
    <property type="entry name" value="Cell_adhesion_signaling"/>
</dbReference>
<proteinExistence type="predicted"/>
<organism evidence="9 10">
    <name type="scientific">Mytilus galloprovincialis</name>
    <name type="common">Mediterranean mussel</name>
    <dbReference type="NCBI Taxonomy" id="29158"/>
    <lineage>
        <taxon>Eukaryota</taxon>
        <taxon>Metazoa</taxon>
        <taxon>Spiralia</taxon>
        <taxon>Lophotrochozoa</taxon>
        <taxon>Mollusca</taxon>
        <taxon>Bivalvia</taxon>
        <taxon>Autobranchia</taxon>
        <taxon>Pteriomorphia</taxon>
        <taxon>Mytilida</taxon>
        <taxon>Mytiloidea</taxon>
        <taxon>Mytilidae</taxon>
        <taxon>Mytilinae</taxon>
        <taxon>Mytilus</taxon>
    </lineage>
</organism>
<feature type="transmembrane region" description="Helical" evidence="7">
    <location>
        <begin position="373"/>
        <end position="392"/>
    </location>
</feature>
<dbReference type="PANTHER" id="PTHR11640:SF158">
    <property type="entry name" value="V-SET AND IMMUNOGLOBULIN DOMAIN-CONTAINING PROTEIN 10-LIKE 2"/>
    <property type="match status" value="1"/>
</dbReference>
<accession>A0A8B6BY17</accession>
<dbReference type="InterPro" id="IPR003961">
    <property type="entry name" value="FN3_dom"/>
</dbReference>
<dbReference type="InterPro" id="IPR007110">
    <property type="entry name" value="Ig-like_dom"/>
</dbReference>
<name>A0A8B6BY17_MYTGA</name>
<feature type="compositionally biased region" description="Low complexity" evidence="6">
    <location>
        <begin position="520"/>
        <end position="531"/>
    </location>
</feature>
<evidence type="ECO:0000313" key="10">
    <source>
        <dbReference type="Proteomes" id="UP000596742"/>
    </source>
</evidence>
<keyword evidence="5" id="KW-0393">Immunoglobulin domain</keyword>
<evidence type="ECO:0000256" key="4">
    <source>
        <dbReference type="ARBA" id="ARBA00023180"/>
    </source>
</evidence>
<keyword evidence="7" id="KW-1133">Transmembrane helix</keyword>
<keyword evidence="10" id="KW-1185">Reference proteome</keyword>
<gene>
    <name evidence="9" type="ORF">MGAL_10B080184</name>
</gene>
<dbReference type="AlphaFoldDB" id="A0A8B6BY17"/>
<evidence type="ECO:0000313" key="9">
    <source>
        <dbReference type="EMBL" id="VDH97585.1"/>
    </source>
</evidence>
<feature type="region of interest" description="Disordered" evidence="6">
    <location>
        <begin position="520"/>
        <end position="545"/>
    </location>
</feature>
<dbReference type="InterPro" id="IPR003599">
    <property type="entry name" value="Ig_sub"/>
</dbReference>
<keyword evidence="4" id="KW-0325">Glycoprotein</keyword>
<dbReference type="SMART" id="SM00409">
    <property type="entry name" value="IG"/>
    <property type="match status" value="2"/>
</dbReference>
<sequence>FSENGRVDVYATEGEIIFLQCKNDAIDHWENLNNSSFVVYCNPLQSHLTHVLTEDCNLQIRVTLDDYDNIYRCIMRGNPPQMKDFKILEPTSPTSMYVVEAESRKYVKGIEGQQMTLTCQVNSGTPRETMFWIKEGIEVSSGGPGRLEYTFVPEREDNFQNYTCTANNTLNSIALRKKIQLRLKLRPSILVNMTTICMEENLTVILNCLETSGQEVKNFRWMYNKAGVIETSNELLLISFNKSIDGRYTCTGENEAGSNNATYVLQEEELCETRKFSSIHLHSDGKNIYISWQRELLFFMEYRQHNSEMWRMISLHDTKEMVGQTTQISNLRPSTEYIIRFSINGSSGNTVSKEYNIKTKGINIKTNKSTTTYIVLIVVFTAGIVIGTVFLVKQLIGIAADNQMYQSMSDLLAQPGASGQNADFNFCFARSGISYSNHAVSYDLDENITTMENKNIESNGSFDRNENSASDLDRKISNQLKYIEVLFEPLSKGHTFFIRGAQHRTPYAHIDFDAHCDPLSSSSESSSTRRSFVIDEDKSDDGEDV</sequence>
<dbReference type="GO" id="GO:0098609">
    <property type="term" value="P:cell-cell adhesion"/>
    <property type="evidence" value="ECO:0007669"/>
    <property type="project" value="TreeGrafter"/>
</dbReference>
<evidence type="ECO:0000256" key="1">
    <source>
        <dbReference type="ARBA" id="ARBA00004479"/>
    </source>
</evidence>
<evidence type="ECO:0000256" key="6">
    <source>
        <dbReference type="SAM" id="MobiDB-lite"/>
    </source>
</evidence>
<dbReference type="GO" id="GO:0005886">
    <property type="term" value="C:plasma membrane"/>
    <property type="evidence" value="ECO:0007669"/>
    <property type="project" value="TreeGrafter"/>
</dbReference>
<protein>
    <recommendedName>
        <fullName evidence="8">Ig-like domain-containing protein</fullName>
    </recommendedName>
</protein>
<comment type="caution">
    <text evidence="9">The sequence shown here is derived from an EMBL/GenBank/DDBJ whole genome shotgun (WGS) entry which is preliminary data.</text>
</comment>
<dbReference type="GO" id="GO:0005911">
    <property type="term" value="C:cell-cell junction"/>
    <property type="evidence" value="ECO:0007669"/>
    <property type="project" value="TreeGrafter"/>
</dbReference>
<dbReference type="Pfam" id="PF00047">
    <property type="entry name" value="ig"/>
    <property type="match status" value="1"/>
</dbReference>
<keyword evidence="7" id="KW-0812">Transmembrane</keyword>
<dbReference type="Gene3D" id="2.60.40.10">
    <property type="entry name" value="Immunoglobulins"/>
    <property type="match status" value="2"/>
</dbReference>
<keyword evidence="3" id="KW-1015">Disulfide bond</keyword>
<comment type="subcellular location">
    <subcellularLocation>
        <location evidence="1">Membrane</location>
        <topology evidence="1">Single-pass type I membrane protein</topology>
    </subcellularLocation>
</comment>
<feature type="domain" description="Ig-like" evidence="8">
    <location>
        <begin position="187"/>
        <end position="266"/>
    </location>
</feature>
<feature type="domain" description="Ig-like" evidence="8">
    <location>
        <begin position="93"/>
        <end position="180"/>
    </location>
</feature>
<dbReference type="EMBL" id="UYJE01000917">
    <property type="protein sequence ID" value="VDH97585.1"/>
    <property type="molecule type" value="Genomic_DNA"/>
</dbReference>
<evidence type="ECO:0000259" key="8">
    <source>
        <dbReference type="PROSITE" id="PS50835"/>
    </source>
</evidence>
<dbReference type="GO" id="GO:0050839">
    <property type="term" value="F:cell adhesion molecule binding"/>
    <property type="evidence" value="ECO:0007669"/>
    <property type="project" value="TreeGrafter"/>
</dbReference>